<evidence type="ECO:0000256" key="7">
    <source>
        <dbReference type="ARBA" id="ARBA00023204"/>
    </source>
</evidence>
<keyword evidence="7" id="KW-0234">DNA repair</keyword>
<gene>
    <name evidence="10" type="ORF">Acor_78090</name>
</gene>
<reference evidence="10 11" key="1">
    <citation type="submission" date="2019-10" db="EMBL/GenBank/DDBJ databases">
        <title>Whole genome shotgun sequence of Acrocarpospora corrugata NBRC 13972.</title>
        <authorList>
            <person name="Ichikawa N."/>
            <person name="Kimura A."/>
            <person name="Kitahashi Y."/>
            <person name="Komaki H."/>
            <person name="Oguchi A."/>
        </authorList>
    </citation>
    <scope>NUCLEOTIDE SEQUENCE [LARGE SCALE GENOMIC DNA]</scope>
    <source>
        <strain evidence="10 11">NBRC 13972</strain>
    </source>
</reference>
<dbReference type="Gene3D" id="1.10.10.10">
    <property type="entry name" value="Winged helix-like DNA-binding domain superfamily/Winged helix DNA-binding domain"/>
    <property type="match status" value="1"/>
</dbReference>
<evidence type="ECO:0000256" key="2">
    <source>
        <dbReference type="ARBA" id="ARBA00008711"/>
    </source>
</evidence>
<keyword evidence="11" id="KW-1185">Reference proteome</keyword>
<name>A0A5M3WFA4_9ACTN</name>
<evidence type="ECO:0000256" key="5">
    <source>
        <dbReference type="ARBA" id="ARBA00022679"/>
    </source>
</evidence>
<evidence type="ECO:0000313" key="10">
    <source>
        <dbReference type="EMBL" id="GES05741.1"/>
    </source>
</evidence>
<evidence type="ECO:0000313" key="11">
    <source>
        <dbReference type="Proteomes" id="UP000334990"/>
    </source>
</evidence>
<evidence type="ECO:0000256" key="6">
    <source>
        <dbReference type="ARBA" id="ARBA00022763"/>
    </source>
</evidence>
<dbReference type="Proteomes" id="UP000334990">
    <property type="component" value="Unassembled WGS sequence"/>
</dbReference>
<dbReference type="Gene3D" id="3.30.160.70">
    <property type="entry name" value="Methylated DNA-protein cysteine methyltransferase domain"/>
    <property type="match status" value="1"/>
</dbReference>
<dbReference type="InterPro" id="IPR036217">
    <property type="entry name" value="MethylDNA_cys_MeTrfase_DNAb"/>
</dbReference>
<feature type="domain" description="Methylated-DNA-[protein]-cysteine S-methyltransferase DNA binding" evidence="9">
    <location>
        <begin position="87"/>
        <end position="164"/>
    </location>
</feature>
<dbReference type="OrthoDB" id="9802228at2"/>
<accession>A0A5M3WFA4</accession>
<dbReference type="PROSITE" id="PS00374">
    <property type="entry name" value="MGMT"/>
    <property type="match status" value="1"/>
</dbReference>
<dbReference type="RefSeq" id="WP_155341714.1">
    <property type="nucleotide sequence ID" value="NZ_BAAABN010000030.1"/>
</dbReference>
<organism evidence="10 11">
    <name type="scientific">Acrocarpospora corrugata</name>
    <dbReference type="NCBI Taxonomy" id="35763"/>
    <lineage>
        <taxon>Bacteria</taxon>
        <taxon>Bacillati</taxon>
        <taxon>Actinomycetota</taxon>
        <taxon>Actinomycetes</taxon>
        <taxon>Streptosporangiales</taxon>
        <taxon>Streptosporangiaceae</taxon>
        <taxon>Acrocarpospora</taxon>
    </lineage>
</organism>
<dbReference type="AlphaFoldDB" id="A0A5M3WFA4"/>
<dbReference type="PANTHER" id="PTHR10815:SF13">
    <property type="entry name" value="METHYLATED-DNA--PROTEIN-CYSTEINE METHYLTRANSFERASE"/>
    <property type="match status" value="1"/>
</dbReference>
<dbReference type="InterPro" id="IPR014048">
    <property type="entry name" value="MethylDNA_cys_MeTrfase_DNA-bd"/>
</dbReference>
<dbReference type="SUPFAM" id="SSF46767">
    <property type="entry name" value="Methylated DNA-protein cysteine methyltransferase, C-terminal domain"/>
    <property type="match status" value="1"/>
</dbReference>
<protein>
    <recommendedName>
        <fullName evidence="3">methylated-DNA--[protein]-cysteine S-methyltransferase</fullName>
        <ecNumber evidence="3">2.1.1.63</ecNumber>
    </recommendedName>
</protein>
<dbReference type="GO" id="GO:0003908">
    <property type="term" value="F:methylated-DNA-[protein]-cysteine S-methyltransferase activity"/>
    <property type="evidence" value="ECO:0007669"/>
    <property type="project" value="UniProtKB-EC"/>
</dbReference>
<evidence type="ECO:0000256" key="4">
    <source>
        <dbReference type="ARBA" id="ARBA00022603"/>
    </source>
</evidence>
<dbReference type="FunFam" id="1.10.10.10:FF:000214">
    <property type="entry name" value="Methylated-DNA--protein-cysteine methyltransferase"/>
    <property type="match status" value="1"/>
</dbReference>
<dbReference type="EC" id="2.1.1.63" evidence="3"/>
<comment type="catalytic activity">
    <reaction evidence="1">
        <text>a 4-O-methyl-thymidine in DNA + L-cysteinyl-[protein] = a thymidine in DNA + S-methyl-L-cysteinyl-[protein]</text>
        <dbReference type="Rhea" id="RHEA:53428"/>
        <dbReference type="Rhea" id="RHEA-COMP:10131"/>
        <dbReference type="Rhea" id="RHEA-COMP:10132"/>
        <dbReference type="Rhea" id="RHEA-COMP:13555"/>
        <dbReference type="Rhea" id="RHEA-COMP:13556"/>
        <dbReference type="ChEBI" id="CHEBI:29950"/>
        <dbReference type="ChEBI" id="CHEBI:82612"/>
        <dbReference type="ChEBI" id="CHEBI:137386"/>
        <dbReference type="ChEBI" id="CHEBI:137387"/>
        <dbReference type="EC" id="2.1.1.63"/>
    </reaction>
</comment>
<dbReference type="SUPFAM" id="SSF53155">
    <property type="entry name" value="Methylated DNA-protein cysteine methyltransferase domain"/>
    <property type="match status" value="1"/>
</dbReference>
<comment type="similarity">
    <text evidence="2">Belongs to the MGMT family.</text>
</comment>
<dbReference type="InterPro" id="IPR036631">
    <property type="entry name" value="MGMT_N_sf"/>
</dbReference>
<dbReference type="InterPro" id="IPR001497">
    <property type="entry name" value="MethylDNA_cys_MeTrfase_AS"/>
</dbReference>
<keyword evidence="6" id="KW-0227">DNA damage</keyword>
<comment type="caution">
    <text evidence="10">The sequence shown here is derived from an EMBL/GenBank/DDBJ whole genome shotgun (WGS) entry which is preliminary data.</text>
</comment>
<dbReference type="CDD" id="cd06445">
    <property type="entry name" value="ATase"/>
    <property type="match status" value="1"/>
</dbReference>
<sequence>MAETVAFASVATELWDVLVAVTPVGVAGMSFQDSERVRERFAARLGLPVAADEARVSAVRAELEAYFAGDLREFASPVDWRLTSRSQRRVLGLLHESVPFGKVVTYGDLANETGVPARGIGSIMGSNPIPIIVPCHRVVAGDGLGGFSGGDGVESKRWLLTHEGHLPLALF</sequence>
<dbReference type="InterPro" id="IPR036388">
    <property type="entry name" value="WH-like_DNA-bd_sf"/>
</dbReference>
<comment type="catalytic activity">
    <reaction evidence="8">
        <text>a 6-O-methyl-2'-deoxyguanosine in DNA + L-cysteinyl-[protein] = S-methyl-L-cysteinyl-[protein] + a 2'-deoxyguanosine in DNA</text>
        <dbReference type="Rhea" id="RHEA:24000"/>
        <dbReference type="Rhea" id="RHEA-COMP:10131"/>
        <dbReference type="Rhea" id="RHEA-COMP:10132"/>
        <dbReference type="Rhea" id="RHEA-COMP:11367"/>
        <dbReference type="Rhea" id="RHEA-COMP:11368"/>
        <dbReference type="ChEBI" id="CHEBI:29950"/>
        <dbReference type="ChEBI" id="CHEBI:82612"/>
        <dbReference type="ChEBI" id="CHEBI:85445"/>
        <dbReference type="ChEBI" id="CHEBI:85448"/>
        <dbReference type="EC" id="2.1.1.63"/>
    </reaction>
</comment>
<evidence type="ECO:0000256" key="1">
    <source>
        <dbReference type="ARBA" id="ARBA00001286"/>
    </source>
</evidence>
<evidence type="ECO:0000256" key="3">
    <source>
        <dbReference type="ARBA" id="ARBA00011918"/>
    </source>
</evidence>
<keyword evidence="4 10" id="KW-0489">Methyltransferase</keyword>
<evidence type="ECO:0000259" key="9">
    <source>
        <dbReference type="Pfam" id="PF01035"/>
    </source>
</evidence>
<dbReference type="Pfam" id="PF01035">
    <property type="entry name" value="DNA_binding_1"/>
    <property type="match status" value="1"/>
</dbReference>
<dbReference type="PANTHER" id="PTHR10815">
    <property type="entry name" value="METHYLATED-DNA--PROTEIN-CYSTEINE METHYLTRANSFERASE"/>
    <property type="match status" value="1"/>
</dbReference>
<dbReference type="NCBIfam" id="TIGR00589">
    <property type="entry name" value="ogt"/>
    <property type="match status" value="1"/>
</dbReference>
<proteinExistence type="inferred from homology"/>
<evidence type="ECO:0000256" key="8">
    <source>
        <dbReference type="ARBA" id="ARBA00049348"/>
    </source>
</evidence>
<dbReference type="GO" id="GO:0006281">
    <property type="term" value="P:DNA repair"/>
    <property type="evidence" value="ECO:0007669"/>
    <property type="project" value="UniProtKB-KW"/>
</dbReference>
<dbReference type="GO" id="GO:0032259">
    <property type="term" value="P:methylation"/>
    <property type="evidence" value="ECO:0007669"/>
    <property type="project" value="UniProtKB-KW"/>
</dbReference>
<dbReference type="EMBL" id="BLAD01000110">
    <property type="protein sequence ID" value="GES05741.1"/>
    <property type="molecule type" value="Genomic_DNA"/>
</dbReference>
<keyword evidence="5 10" id="KW-0808">Transferase</keyword>